<dbReference type="RefSeq" id="WP_207732779.1">
    <property type="nucleotide sequence ID" value="NZ_JAKVPQ010000002.1"/>
</dbReference>
<dbReference type="Proteomes" id="UP001202402">
    <property type="component" value="Unassembled WGS sequence"/>
</dbReference>
<protein>
    <submittedName>
        <fullName evidence="4">DUF4314 domain-containing protein</fullName>
    </submittedName>
</protein>
<evidence type="ECO:0000313" key="5">
    <source>
        <dbReference type="Proteomes" id="UP001202402"/>
    </source>
</evidence>
<dbReference type="Pfam" id="PF14192">
    <property type="entry name" value="DUF4314"/>
    <property type="match status" value="1"/>
</dbReference>
<proteinExistence type="predicted"/>
<dbReference type="InterPro" id="IPR024559">
    <property type="entry name" value="DUF3846"/>
</dbReference>
<name>A0ABS9R3U8_9FIRM</name>
<evidence type="ECO:0000259" key="3">
    <source>
        <dbReference type="Pfam" id="PF19854"/>
    </source>
</evidence>
<feature type="domain" description="DUF6329" evidence="3">
    <location>
        <begin position="250"/>
        <end position="287"/>
    </location>
</feature>
<evidence type="ECO:0000259" key="2">
    <source>
        <dbReference type="Pfam" id="PF14192"/>
    </source>
</evidence>
<evidence type="ECO:0000313" key="4">
    <source>
        <dbReference type="EMBL" id="MCH4284337.1"/>
    </source>
</evidence>
<dbReference type="Pfam" id="PF19854">
    <property type="entry name" value="DUF6329"/>
    <property type="match status" value="1"/>
</dbReference>
<feature type="domain" description="DUF3846" evidence="1">
    <location>
        <begin position="311"/>
        <end position="405"/>
    </location>
</feature>
<keyword evidence="5" id="KW-1185">Reference proteome</keyword>
<organism evidence="4 5">
    <name type="scientific">Amedibacillus hominis</name>
    <dbReference type="NCBI Taxonomy" id="2897776"/>
    <lineage>
        <taxon>Bacteria</taxon>
        <taxon>Bacillati</taxon>
        <taxon>Bacillota</taxon>
        <taxon>Erysipelotrichia</taxon>
        <taxon>Erysipelotrichales</taxon>
        <taxon>Erysipelotrichaceae</taxon>
        <taxon>Amedibacillus</taxon>
    </lineage>
</organism>
<sequence>MTQKETEKLRKKYPVGTRIELKHMEDMQAVPDGTLGTVLHVDDAGTIHMLWDNGRGLGLIEGEDEFHIMETYMEYDKEKVTAHSMNFKLSSAKERLSLNNIVIDNVITLSDEDYHYFKEHLNENYNFIRDNREILSQNGHSIQYLLIKGSKDPDAMIIQIDGRNTVENYCYIPYVEDLQKHFRYGIREEQQYTDAVFSCKDTEINSQRCRIEKIIELNHDDFNHFAGHLLSEYGFLKENRELMYKDSDDLRHCLLVIGNAHEHGILVDSSGASYARYTAFMPNTKAFIKQNQLANLIEDIYDLHHVKEEKIKVLVVEPQKKPRVEVIENTLDAKREIVQGEIELVELSDTADLICNEEGKYIGLEANRRFGNDVLVGTFLIVGSDGSEDFCSLSEEDIALYMERFGQIEDLKQEDIPEICYKIYGFE</sequence>
<dbReference type="InterPro" id="IPR046292">
    <property type="entry name" value="DUF6329"/>
</dbReference>
<dbReference type="EMBL" id="JAKVPQ010000002">
    <property type="protein sequence ID" value="MCH4284337.1"/>
    <property type="molecule type" value="Genomic_DNA"/>
</dbReference>
<gene>
    <name evidence="4" type="ORF">LQE99_04205</name>
</gene>
<dbReference type="InterPro" id="IPR025463">
    <property type="entry name" value="DUF4314"/>
</dbReference>
<evidence type="ECO:0000259" key="1">
    <source>
        <dbReference type="Pfam" id="PF12957"/>
    </source>
</evidence>
<dbReference type="Pfam" id="PF12957">
    <property type="entry name" value="DUF3846"/>
    <property type="match status" value="1"/>
</dbReference>
<reference evidence="4 5" key="1">
    <citation type="submission" date="2022-02" db="EMBL/GenBank/DDBJ databases">
        <title>Genome of Erysipelotrichaceae sp. nov. NSJ-176 isolated from human feces.</title>
        <authorList>
            <person name="Abdugheni R."/>
        </authorList>
    </citation>
    <scope>NUCLEOTIDE SEQUENCE [LARGE SCALE GENOMIC DNA]</scope>
    <source>
        <strain evidence="4 5">NSJ-176</strain>
    </source>
</reference>
<comment type="caution">
    <text evidence="4">The sequence shown here is derived from an EMBL/GenBank/DDBJ whole genome shotgun (WGS) entry which is preliminary data.</text>
</comment>
<accession>A0ABS9R3U8</accession>
<feature type="domain" description="DUF4314" evidence="2">
    <location>
        <begin position="3"/>
        <end position="68"/>
    </location>
</feature>